<dbReference type="Gene3D" id="3.30.300.30">
    <property type="match status" value="1"/>
</dbReference>
<accession>A0ABS8PA85</accession>
<dbReference type="InterPro" id="IPR025110">
    <property type="entry name" value="AMP-bd_C"/>
</dbReference>
<dbReference type="InterPro" id="IPR020845">
    <property type="entry name" value="AMP-binding_CS"/>
</dbReference>
<keyword evidence="4" id="KW-1185">Reference proteome</keyword>
<dbReference type="Pfam" id="PF00501">
    <property type="entry name" value="AMP-binding"/>
    <property type="match status" value="1"/>
</dbReference>
<feature type="domain" description="AMP-binding enzyme C-terminal" evidence="2">
    <location>
        <begin position="447"/>
        <end position="523"/>
    </location>
</feature>
<evidence type="ECO:0000313" key="4">
    <source>
        <dbReference type="Proteomes" id="UP001199469"/>
    </source>
</evidence>
<dbReference type="InterPro" id="IPR050237">
    <property type="entry name" value="ATP-dep_AMP-bd_enzyme"/>
</dbReference>
<organism evidence="3 4">
    <name type="scientific">Actinomycetospora endophytica</name>
    <dbReference type="NCBI Taxonomy" id="2291215"/>
    <lineage>
        <taxon>Bacteria</taxon>
        <taxon>Bacillati</taxon>
        <taxon>Actinomycetota</taxon>
        <taxon>Actinomycetes</taxon>
        <taxon>Pseudonocardiales</taxon>
        <taxon>Pseudonocardiaceae</taxon>
        <taxon>Actinomycetospora</taxon>
    </lineage>
</organism>
<dbReference type="InterPro" id="IPR000873">
    <property type="entry name" value="AMP-dep_synth/lig_dom"/>
</dbReference>
<dbReference type="EMBL" id="JAJNDB010000003">
    <property type="protein sequence ID" value="MCD2195138.1"/>
    <property type="molecule type" value="Genomic_DNA"/>
</dbReference>
<evidence type="ECO:0000313" key="3">
    <source>
        <dbReference type="EMBL" id="MCD2195138.1"/>
    </source>
</evidence>
<dbReference type="PANTHER" id="PTHR43767:SF1">
    <property type="entry name" value="NONRIBOSOMAL PEPTIDE SYNTHASE PES1 (EUROFUNG)-RELATED"/>
    <property type="match status" value="1"/>
</dbReference>
<evidence type="ECO:0000259" key="2">
    <source>
        <dbReference type="Pfam" id="PF13193"/>
    </source>
</evidence>
<sequence>MPPSPSPSAAYRHAGYRATGLWTDDTIAAVLEQRTADHPERELFVCEGRRVSYGEFEAWTRAVAADMVARGVRPGDRVLVQLPNRLEALVAQVAAFRSGAVDVPVVPIYREHEMRQILADCRPTVICSVASLGPRRPVAELDALIAELGLAPAVRYVVDDGGPAGWVPFPAASATTAALPAPLPAAEPCLLLYTSGTTSAPKGALLSGRALVAHLRNFRDALGASEATTTLAATPLSHLSGFVAAVVFPIFLGGRSVIMSGWRPDDAVELIATERVDLMMGATLFLSELVERYERGAGSGHRLDVYACAGASIPPTVIDRAAAVGVRGMRAYGMTETSGVCAIAFADDPLARRREWDGRILPGMEIEVVDPEREVVPPGEIGELRMRGPQLLDAYTDPVVTADQLDEAGWFYPGDVGRVDDEGWLQIHGRTKDIVNRGGEKFSTGDIEAAIATHPGVARAAVTAVPDPRLGETVGAWVVLTDPAAWHDATPLLSHLDEQRLARQKLPTEWHVVAEIPTTAVGKVQKHRLTELDDIATWTDRLTRSGPDISGGDPT</sequence>
<dbReference type="PROSITE" id="PS00455">
    <property type="entry name" value="AMP_BINDING"/>
    <property type="match status" value="1"/>
</dbReference>
<proteinExistence type="predicted"/>
<comment type="caution">
    <text evidence="3">The sequence shown here is derived from an EMBL/GenBank/DDBJ whole genome shotgun (WGS) entry which is preliminary data.</text>
</comment>
<protein>
    <submittedName>
        <fullName evidence="3">AMP-binding protein</fullName>
    </submittedName>
</protein>
<dbReference type="RefSeq" id="WP_230735888.1">
    <property type="nucleotide sequence ID" value="NZ_JAJNDB010000003.1"/>
</dbReference>
<dbReference type="PANTHER" id="PTHR43767">
    <property type="entry name" value="LONG-CHAIN-FATTY-ACID--COA LIGASE"/>
    <property type="match status" value="1"/>
</dbReference>
<dbReference type="Proteomes" id="UP001199469">
    <property type="component" value="Unassembled WGS sequence"/>
</dbReference>
<dbReference type="Pfam" id="PF13193">
    <property type="entry name" value="AMP-binding_C"/>
    <property type="match status" value="1"/>
</dbReference>
<dbReference type="SUPFAM" id="SSF56801">
    <property type="entry name" value="Acetyl-CoA synthetase-like"/>
    <property type="match status" value="1"/>
</dbReference>
<dbReference type="InterPro" id="IPR042099">
    <property type="entry name" value="ANL_N_sf"/>
</dbReference>
<name>A0ABS8PA85_9PSEU</name>
<gene>
    <name evidence="3" type="ORF">LQ327_17360</name>
</gene>
<dbReference type="Gene3D" id="3.40.50.12780">
    <property type="entry name" value="N-terminal domain of ligase-like"/>
    <property type="match status" value="1"/>
</dbReference>
<reference evidence="3 4" key="1">
    <citation type="submission" date="2021-11" db="EMBL/GenBank/DDBJ databases">
        <title>Draft genome sequence of Actinomycetospora sp. SF1 isolated from the rhizosphere soil.</title>
        <authorList>
            <person name="Duangmal K."/>
            <person name="Chantavorakit T."/>
        </authorList>
    </citation>
    <scope>NUCLEOTIDE SEQUENCE [LARGE SCALE GENOMIC DNA]</scope>
    <source>
        <strain evidence="3 4">TBRC 5722</strain>
    </source>
</reference>
<feature type="domain" description="AMP-dependent synthetase/ligase" evidence="1">
    <location>
        <begin position="32"/>
        <end position="395"/>
    </location>
</feature>
<evidence type="ECO:0000259" key="1">
    <source>
        <dbReference type="Pfam" id="PF00501"/>
    </source>
</evidence>
<dbReference type="InterPro" id="IPR045851">
    <property type="entry name" value="AMP-bd_C_sf"/>
</dbReference>